<reference evidence="3" key="1">
    <citation type="submission" date="2022-11" db="UniProtKB">
        <authorList>
            <consortium name="WormBaseParasite"/>
        </authorList>
    </citation>
    <scope>IDENTIFICATION</scope>
</reference>
<dbReference type="WBParaSite" id="PSAMB.scaffold3233size27749.g20825.t1">
    <property type="protein sequence ID" value="PSAMB.scaffold3233size27749.g20825.t1"/>
    <property type="gene ID" value="PSAMB.scaffold3233size27749.g20825"/>
</dbReference>
<organism evidence="2 3">
    <name type="scientific">Plectus sambesii</name>
    <dbReference type="NCBI Taxonomy" id="2011161"/>
    <lineage>
        <taxon>Eukaryota</taxon>
        <taxon>Metazoa</taxon>
        <taxon>Ecdysozoa</taxon>
        <taxon>Nematoda</taxon>
        <taxon>Chromadorea</taxon>
        <taxon>Plectida</taxon>
        <taxon>Plectina</taxon>
        <taxon>Plectoidea</taxon>
        <taxon>Plectidae</taxon>
        <taxon>Plectus</taxon>
    </lineage>
</organism>
<name>A0A914W5M4_9BILA</name>
<feature type="region of interest" description="Disordered" evidence="1">
    <location>
        <begin position="1"/>
        <end position="63"/>
    </location>
</feature>
<keyword evidence="2" id="KW-1185">Reference proteome</keyword>
<evidence type="ECO:0000256" key="1">
    <source>
        <dbReference type="SAM" id="MobiDB-lite"/>
    </source>
</evidence>
<protein>
    <submittedName>
        <fullName evidence="3">Uncharacterized protein</fullName>
    </submittedName>
</protein>
<sequence>MSSRTGLRLQLMREQTMQQDQQLPKSSSSSKPVNIRSSGGRTHSSSSGGTSGSSAQAGNSRTSPIIISHPIKFTGNKLVHLPPQIIHVSFII</sequence>
<dbReference type="Proteomes" id="UP000887566">
    <property type="component" value="Unplaced"/>
</dbReference>
<proteinExistence type="predicted"/>
<accession>A0A914W5M4</accession>
<evidence type="ECO:0000313" key="2">
    <source>
        <dbReference type="Proteomes" id="UP000887566"/>
    </source>
</evidence>
<feature type="compositionally biased region" description="Polar residues" evidence="1">
    <location>
        <begin position="13"/>
        <end position="23"/>
    </location>
</feature>
<feature type="compositionally biased region" description="Low complexity" evidence="1">
    <location>
        <begin position="24"/>
        <end position="54"/>
    </location>
</feature>
<evidence type="ECO:0000313" key="3">
    <source>
        <dbReference type="WBParaSite" id="PSAMB.scaffold3233size27749.g20825.t1"/>
    </source>
</evidence>
<dbReference type="AlphaFoldDB" id="A0A914W5M4"/>